<dbReference type="STRING" id="1396826.PHA8399_01198"/>
<reference evidence="1 2" key="1">
    <citation type="submission" date="2015-09" db="EMBL/GenBank/DDBJ databases">
        <authorList>
            <consortium name="Swine Surveillance"/>
        </authorList>
    </citation>
    <scope>NUCLEOTIDE SEQUENCE [LARGE SCALE GENOMIC DNA]</scope>
    <source>
        <strain evidence="1 2">CECT 8399</strain>
    </source>
</reference>
<dbReference type="AlphaFoldDB" id="A0A0N7M4A4"/>
<sequence>MPIETVARTRRPFDFISVFLIFTLISEVALTEAQDLDEQSKQFFESVKKSDTAGVVRNYGGFSNSASGLFSSVVDGILELKDAVDLLDRAVSVWSGEATDLERVQRIIDNDISTLSGAARFGKWRTPDFAIDQELISSDPMTAAREYSRVTDLIYGELERIDSELGFLESEKSKFEDVSRESNEAYDRGLHLQKVFEEINSDGVSAILGTDYIWVEMAVYIQPALAKRAGAAEDALNRVDAQIENLKRIRTDAANLGEWANFFAWYELLREGVRNSRLEFGGLDSLKKSEEIAGRLGSKSARSMEAVLQESVAVIARGKEAVEQLAASAASKDEAAAKSGNYSNILGLLSAFSSAANSSSSERQPRQSAPVTFQKNIYNFIVNPLESKDDKAGSGVPIPPPD</sequence>
<dbReference type="EMBL" id="CYSR01000011">
    <property type="protein sequence ID" value="CUH99082.1"/>
    <property type="molecule type" value="Genomic_DNA"/>
</dbReference>
<organism evidence="1 2">
    <name type="scientific">Leisingera aquaemixtae</name>
    <dbReference type="NCBI Taxonomy" id="1396826"/>
    <lineage>
        <taxon>Bacteria</taxon>
        <taxon>Pseudomonadati</taxon>
        <taxon>Pseudomonadota</taxon>
        <taxon>Alphaproteobacteria</taxon>
        <taxon>Rhodobacterales</taxon>
        <taxon>Roseobacteraceae</taxon>
        <taxon>Leisingera</taxon>
    </lineage>
</organism>
<gene>
    <name evidence="1" type="ORF">PHA8399_01198</name>
</gene>
<dbReference type="RefSeq" id="WP_145976981.1">
    <property type="nucleotide sequence ID" value="NZ_CYSR01000011.1"/>
</dbReference>
<protein>
    <submittedName>
        <fullName evidence="1">Uncharacterized protein</fullName>
    </submittedName>
</protein>
<evidence type="ECO:0000313" key="1">
    <source>
        <dbReference type="EMBL" id="CUH99082.1"/>
    </source>
</evidence>
<accession>A0A0N7M4A4</accession>
<dbReference type="Proteomes" id="UP000051326">
    <property type="component" value="Unassembled WGS sequence"/>
</dbReference>
<name>A0A0N7M4A4_9RHOB</name>
<evidence type="ECO:0000313" key="2">
    <source>
        <dbReference type="Proteomes" id="UP000051326"/>
    </source>
</evidence>
<proteinExistence type="predicted"/>